<gene>
    <name evidence="3" type="ORF">E4L96_11795</name>
</gene>
<keyword evidence="1" id="KW-0732">Signal</keyword>
<comment type="caution">
    <text evidence="3">The sequence shown here is derived from an EMBL/GenBank/DDBJ whole genome shotgun (WGS) entry which is preliminary data.</text>
</comment>
<keyword evidence="4" id="KW-1185">Reference proteome</keyword>
<feature type="signal peptide" evidence="1">
    <location>
        <begin position="1"/>
        <end position="25"/>
    </location>
</feature>
<name>A0A4Y9SEK5_9BURK</name>
<accession>A0A4Y9SEK5</accession>
<evidence type="ECO:0000259" key="2">
    <source>
        <dbReference type="Pfam" id="PF07589"/>
    </source>
</evidence>
<organism evidence="3 4">
    <name type="scientific">Zemynaea arenosa</name>
    <dbReference type="NCBI Taxonomy" id="2561931"/>
    <lineage>
        <taxon>Bacteria</taxon>
        <taxon>Pseudomonadati</taxon>
        <taxon>Pseudomonadota</taxon>
        <taxon>Betaproteobacteria</taxon>
        <taxon>Burkholderiales</taxon>
        <taxon>Oxalobacteraceae</taxon>
        <taxon>Telluria group</taxon>
        <taxon>Zemynaea</taxon>
    </lineage>
</organism>
<sequence length="290" mass="29207">MKLNKIASVLAGAALAVGAAAPASAITLTAGDLKITINAFDAGTTGYTGAGVVCNTVATCDTNATNHAARSFGSEDTWGIFSVQSISRVSDGGLIFTAGQGGQYLTGVFGGISDTRVSVIAGDEENVVTAYGTGGWLNMYYNSANYNSALGPTGRDLVDPTKYTGITGGTLALSAVFSPEVSGSATLNGYSYRSQFGDVTLAGVGQGFLDVTGGSLAAQLNTNSEFDPKGGAHDMFLKVTYAPSAQSAAAGWTVDATGDVQANALPEPASIAVFGLGLAGIAGLRRRKSK</sequence>
<dbReference type="InterPro" id="IPR013424">
    <property type="entry name" value="Ice-binding_C"/>
</dbReference>
<dbReference type="NCBIfam" id="TIGR02595">
    <property type="entry name" value="PEP_CTERM"/>
    <property type="match status" value="1"/>
</dbReference>
<dbReference type="EMBL" id="SPVF01000147">
    <property type="protein sequence ID" value="TFW19434.1"/>
    <property type="molecule type" value="Genomic_DNA"/>
</dbReference>
<dbReference type="AlphaFoldDB" id="A0A4Y9SEK5"/>
<dbReference type="OrthoDB" id="8754742at2"/>
<reference evidence="3 4" key="1">
    <citation type="submission" date="2019-03" db="EMBL/GenBank/DDBJ databases">
        <title>Draft Genome Sequence of Massilia arenosa sp. nov., a Novel Massilia Species Isolated from a Sandy-loam Maize Soil.</title>
        <authorList>
            <person name="Raths R."/>
            <person name="Peta V."/>
            <person name="Bucking H."/>
        </authorList>
    </citation>
    <scope>NUCLEOTIDE SEQUENCE [LARGE SCALE GENOMIC DNA]</scope>
    <source>
        <strain evidence="3 4">MC02</strain>
    </source>
</reference>
<evidence type="ECO:0000256" key="1">
    <source>
        <dbReference type="SAM" id="SignalP"/>
    </source>
</evidence>
<feature type="chain" id="PRO_5021258010" evidence="1">
    <location>
        <begin position="26"/>
        <end position="290"/>
    </location>
</feature>
<dbReference type="Proteomes" id="UP000298438">
    <property type="component" value="Unassembled WGS sequence"/>
</dbReference>
<evidence type="ECO:0000313" key="3">
    <source>
        <dbReference type="EMBL" id="TFW19434.1"/>
    </source>
</evidence>
<proteinExistence type="predicted"/>
<dbReference type="RefSeq" id="WP_135207421.1">
    <property type="nucleotide sequence ID" value="NZ_SPVF01000147.1"/>
</dbReference>
<protein>
    <submittedName>
        <fullName evidence="3">PEP-CTERM sorting domain-containing protein</fullName>
    </submittedName>
</protein>
<evidence type="ECO:0000313" key="4">
    <source>
        <dbReference type="Proteomes" id="UP000298438"/>
    </source>
</evidence>
<feature type="domain" description="Ice-binding protein C-terminal" evidence="2">
    <location>
        <begin position="266"/>
        <end position="287"/>
    </location>
</feature>
<dbReference type="Pfam" id="PF07589">
    <property type="entry name" value="PEP-CTERM"/>
    <property type="match status" value="1"/>
</dbReference>